<keyword evidence="3" id="KW-1185">Reference proteome</keyword>
<reference evidence="2 3" key="1">
    <citation type="submission" date="2024-03" db="EMBL/GenBank/DDBJ databases">
        <title>Aureococcus anophagefferens CCMP1851 and Kratosvirus quantuckense: Draft genome of a second virus-susceptible host strain in the model system.</title>
        <authorList>
            <person name="Chase E."/>
            <person name="Truchon A.R."/>
            <person name="Schepens W."/>
            <person name="Wilhelm S.W."/>
        </authorList>
    </citation>
    <scope>NUCLEOTIDE SEQUENCE [LARGE SCALE GENOMIC DNA]</scope>
    <source>
        <strain evidence="2 3">CCMP1851</strain>
    </source>
</reference>
<proteinExistence type="predicted"/>
<keyword evidence="2" id="KW-0808">Transferase</keyword>
<dbReference type="InterPro" id="IPR003347">
    <property type="entry name" value="JmjC_dom"/>
</dbReference>
<dbReference type="InterPro" id="IPR002654">
    <property type="entry name" value="Glyco_trans_25"/>
</dbReference>
<evidence type="ECO:0000313" key="2">
    <source>
        <dbReference type="EMBL" id="KAK7250224.1"/>
    </source>
</evidence>
<dbReference type="SUPFAM" id="SSF51197">
    <property type="entry name" value="Clavaminate synthase-like"/>
    <property type="match status" value="1"/>
</dbReference>
<dbReference type="Pfam" id="PF02373">
    <property type="entry name" value="JmjC"/>
    <property type="match status" value="1"/>
</dbReference>
<keyword evidence="2" id="KW-0328">Glycosyltransferase</keyword>
<dbReference type="Pfam" id="PF01755">
    <property type="entry name" value="Glyco_transf_25"/>
    <property type="match status" value="1"/>
</dbReference>
<dbReference type="GO" id="GO:0016757">
    <property type="term" value="F:glycosyltransferase activity"/>
    <property type="evidence" value="ECO:0007669"/>
    <property type="project" value="UniProtKB-KW"/>
</dbReference>
<dbReference type="PANTHER" id="PTHR12480:SF35">
    <property type="entry name" value="TRANSCRIPTION FACTOR JUMONJI, JMJC DOMAIN-CONTAINING PROTEIN"/>
    <property type="match status" value="1"/>
</dbReference>
<sequence length="662" mass="69195">MACAGSAGAASSTNNATTTTTATTTHVIIINLASRRDRRAFMEASCAAPLRDRGVAVEFLDAVAAAACGARACAAYAVHEGFALGDGALDALVDAWHAGGNLAVARSALERYYGRGVLPAEVACARSHVAAWRRAAARFADDAALEKVLVLEDDAVPCLGPVRAADWAGVYGAAWAALVARLAKTTLPSDVDLLYVGRHRLGPDGGPAGAVCYPAGFSSCLHAYALTRRGAARLDAISGNFLRRVVPADDFVPALCGVHPRRDLVVGAQADFVAAAFSPEAAHQLCSVALPGDALAGAAASSIEVDGDGWRWARPSLYFAAADFRALAASCRAARDALGDDAAWRALALKDFDGWRGGSWRCAYRRQVAAAAVAPPALATPKLPDASRFCTDRHARILDAAPGHPRRLDAPALVRNVERRRVALDDLAGPLTCSSGDGDVSVDAADFLNYARTTRDADPLLVFDAGAAAALDVPPPACMALDLLEALYAEDRPLVDGSGSAAARLVRGERRWVVAGGAGAGVPWHVDPFGTAAYNVLLSGSKLWAFFEPAAPGNRPPGCRADDSPPARAWFLDFAHFFRADVAPDDGDHAGRLTWALQRAGDCVLLPPGAWHATLNLGEAVGYTRNVVDARCRGVKRAAALLGADDASLAGRLERVARKRRA</sequence>
<dbReference type="Gene3D" id="2.60.120.650">
    <property type="entry name" value="Cupin"/>
    <property type="match status" value="1"/>
</dbReference>
<accession>A0ABR1GAT3</accession>
<gene>
    <name evidence="2" type="ORF">SO694_00006666</name>
</gene>
<protein>
    <submittedName>
        <fullName evidence="2">Procollagen galactosyltransferase</fullName>
    </submittedName>
</protein>
<comment type="caution">
    <text evidence="2">The sequence shown here is derived from an EMBL/GenBank/DDBJ whole genome shotgun (WGS) entry which is preliminary data.</text>
</comment>
<evidence type="ECO:0000259" key="1">
    <source>
        <dbReference type="PROSITE" id="PS51184"/>
    </source>
</evidence>
<dbReference type="Proteomes" id="UP001363151">
    <property type="component" value="Unassembled WGS sequence"/>
</dbReference>
<dbReference type="SMART" id="SM00558">
    <property type="entry name" value="JmjC"/>
    <property type="match status" value="1"/>
</dbReference>
<dbReference type="PROSITE" id="PS51184">
    <property type="entry name" value="JMJC"/>
    <property type="match status" value="1"/>
</dbReference>
<evidence type="ECO:0000313" key="3">
    <source>
        <dbReference type="Proteomes" id="UP001363151"/>
    </source>
</evidence>
<name>A0ABR1GAT3_AURAN</name>
<feature type="domain" description="JmjC" evidence="1">
    <location>
        <begin position="463"/>
        <end position="644"/>
    </location>
</feature>
<organism evidence="2 3">
    <name type="scientific">Aureococcus anophagefferens</name>
    <name type="common">Harmful bloom alga</name>
    <dbReference type="NCBI Taxonomy" id="44056"/>
    <lineage>
        <taxon>Eukaryota</taxon>
        <taxon>Sar</taxon>
        <taxon>Stramenopiles</taxon>
        <taxon>Ochrophyta</taxon>
        <taxon>Pelagophyceae</taxon>
        <taxon>Pelagomonadales</taxon>
        <taxon>Pelagomonadaceae</taxon>
        <taxon>Aureococcus</taxon>
    </lineage>
</organism>
<dbReference type="InterPro" id="IPR050910">
    <property type="entry name" value="JMJD6_ArgDemeth/LysHydrox"/>
</dbReference>
<dbReference type="PANTHER" id="PTHR12480">
    <property type="entry name" value="ARGININE DEMETHYLASE AND LYSYL-HYDROXYLASE JMJD"/>
    <property type="match status" value="1"/>
</dbReference>
<dbReference type="EMBL" id="JBBJCI010000038">
    <property type="protein sequence ID" value="KAK7250224.1"/>
    <property type="molecule type" value="Genomic_DNA"/>
</dbReference>